<evidence type="ECO:0000256" key="2">
    <source>
        <dbReference type="ARBA" id="ARBA00012438"/>
    </source>
</evidence>
<dbReference type="InterPro" id="IPR004358">
    <property type="entry name" value="Sig_transdc_His_kin-like_C"/>
</dbReference>
<keyword evidence="8" id="KW-1185">Reference proteome</keyword>
<dbReference type="Gene3D" id="3.40.190.10">
    <property type="entry name" value="Periplasmic binding protein-like II"/>
    <property type="match status" value="2"/>
</dbReference>
<protein>
    <recommendedName>
        <fullName evidence="2">histidine kinase</fullName>
        <ecNumber evidence="2">2.7.13.3</ecNumber>
    </recommendedName>
</protein>
<dbReference type="Gene3D" id="3.30.565.10">
    <property type="entry name" value="Histidine kinase-like ATPase, C-terminal domain"/>
    <property type="match status" value="1"/>
</dbReference>
<comment type="catalytic activity">
    <reaction evidence="1">
        <text>ATP + protein L-histidine = ADP + protein N-phospho-L-histidine.</text>
        <dbReference type="EC" id="2.7.13.3"/>
    </reaction>
</comment>
<dbReference type="EC" id="2.7.13.3" evidence="2"/>
<name>A0A4R3J9F6_9PROT</name>
<evidence type="ECO:0000259" key="6">
    <source>
        <dbReference type="PROSITE" id="PS50109"/>
    </source>
</evidence>
<keyword evidence="5" id="KW-0812">Transmembrane</keyword>
<comment type="caution">
    <text evidence="7">The sequence shown here is derived from an EMBL/GenBank/DDBJ whole genome shotgun (WGS) entry which is preliminary data.</text>
</comment>
<accession>A0A4R3J9F6</accession>
<dbReference type="InterPro" id="IPR036890">
    <property type="entry name" value="HATPase_C_sf"/>
</dbReference>
<dbReference type="InterPro" id="IPR003661">
    <property type="entry name" value="HisK_dim/P_dom"/>
</dbReference>
<dbReference type="SUPFAM" id="SSF47384">
    <property type="entry name" value="Homodimeric domain of signal transducing histidine kinase"/>
    <property type="match status" value="1"/>
</dbReference>
<dbReference type="InterPro" id="IPR036097">
    <property type="entry name" value="HisK_dim/P_sf"/>
</dbReference>
<evidence type="ECO:0000313" key="8">
    <source>
        <dbReference type="Proteomes" id="UP000295304"/>
    </source>
</evidence>
<evidence type="ECO:0000256" key="4">
    <source>
        <dbReference type="SAM" id="Coils"/>
    </source>
</evidence>
<proteinExistence type="predicted"/>
<reference evidence="7 8" key="1">
    <citation type="submission" date="2019-03" db="EMBL/GenBank/DDBJ databases">
        <title>Genomic Encyclopedia of Type Strains, Phase IV (KMG-IV): sequencing the most valuable type-strain genomes for metagenomic binning, comparative biology and taxonomic classification.</title>
        <authorList>
            <person name="Goeker M."/>
        </authorList>
    </citation>
    <scope>NUCLEOTIDE SEQUENCE [LARGE SCALE GENOMIC DNA]</scope>
    <source>
        <strain evidence="7 8">DSM 101688</strain>
    </source>
</reference>
<dbReference type="AlphaFoldDB" id="A0A4R3J9F6"/>
<feature type="domain" description="Histidine kinase" evidence="6">
    <location>
        <begin position="431"/>
        <end position="646"/>
    </location>
</feature>
<evidence type="ECO:0000256" key="3">
    <source>
        <dbReference type="ARBA" id="ARBA00022553"/>
    </source>
</evidence>
<feature type="transmembrane region" description="Helical" evidence="5">
    <location>
        <begin position="31"/>
        <end position="55"/>
    </location>
</feature>
<dbReference type="SUPFAM" id="SSF55874">
    <property type="entry name" value="ATPase domain of HSP90 chaperone/DNA topoisomerase II/histidine kinase"/>
    <property type="match status" value="1"/>
</dbReference>
<keyword evidence="5" id="KW-1133">Transmembrane helix</keyword>
<dbReference type="EMBL" id="SLZW01000008">
    <property type="protein sequence ID" value="TCS61210.1"/>
    <property type="molecule type" value="Genomic_DNA"/>
</dbReference>
<dbReference type="SUPFAM" id="SSF53850">
    <property type="entry name" value="Periplasmic binding protein-like II"/>
    <property type="match status" value="1"/>
</dbReference>
<dbReference type="CDD" id="cd00082">
    <property type="entry name" value="HisKA"/>
    <property type="match status" value="1"/>
</dbReference>
<evidence type="ECO:0000313" key="7">
    <source>
        <dbReference type="EMBL" id="TCS61210.1"/>
    </source>
</evidence>
<organism evidence="7 8">
    <name type="scientific">Varunaivibrio sulfuroxidans</name>
    <dbReference type="NCBI Taxonomy" id="1773489"/>
    <lineage>
        <taxon>Bacteria</taxon>
        <taxon>Pseudomonadati</taxon>
        <taxon>Pseudomonadota</taxon>
        <taxon>Alphaproteobacteria</taxon>
        <taxon>Rhodospirillales</taxon>
        <taxon>Magnetovibrionaceae</taxon>
        <taxon>Varunaivibrio</taxon>
    </lineage>
</organism>
<sequence>MRARFDVVAPREDSGGLPIFMALKQKIKFRAMGLLFVVFIGGYGGFGATVFPAFAHPQQTEHQSTAQKTHIRIGVLAYRGAARATRTWTATAAYLDHKLPDLRFKIVPLTIDTMKESVRTNKVDFIITNPGNYVELEARFGISRIATLQKDTLRSPAGAVGSVIFTKRTRTDIQRLSDLKGKVFAAIAPEAFGGFQVPLREFLHQGISPYKDFAQISFLGFPMDNIVFAVRGGVADAGVVRTCLLEHMAEEGKINFDSFKILNPQHHPGFQCASSTELYPDWPFAKTRNTSLNLAKRVAQALLSLPSDSQAARTGNYAGWTVPLDYQPVHDLFKELKIGPYEYLGKISPIDLIARYWEWLVFVAAAFLWTVGHVVRSEYLVKIRTGELNDSNEQLQKEMAVRRNAEEQDRRHEAELEHVSRQSIMGELASGLSHEVIQPLGSIVNYARGSELRAKSGTCDQAQLLKTMRQMASEAERAAEIIRRIRRFLQKDTDERTALDINETLREAVSLFSWEARHNDTQVVLDLDEKVPKVFAERIQIQQVILNLMRNAMEEMVSTNSAKRKLEVCTQNVGGAVKVSVRDYGPGLSREAIDRMFEPFYTTKSNGMGLGLSISRSIIEAHESQLTAHSEDGGGTVFSFVLASANKDSQVTENSDDK</sequence>
<dbReference type="Proteomes" id="UP000295304">
    <property type="component" value="Unassembled WGS sequence"/>
</dbReference>
<keyword evidence="3" id="KW-0597">Phosphoprotein</keyword>
<keyword evidence="7" id="KW-0808">Transferase</keyword>
<keyword evidence="5" id="KW-0472">Membrane</keyword>
<dbReference type="PROSITE" id="PS50109">
    <property type="entry name" value="HIS_KIN"/>
    <property type="match status" value="1"/>
</dbReference>
<keyword evidence="4" id="KW-0175">Coiled coil</keyword>
<dbReference type="PANTHER" id="PTHR43065">
    <property type="entry name" value="SENSOR HISTIDINE KINASE"/>
    <property type="match status" value="1"/>
</dbReference>
<dbReference type="Gene3D" id="1.10.287.130">
    <property type="match status" value="1"/>
</dbReference>
<dbReference type="SMART" id="SM00387">
    <property type="entry name" value="HATPase_c"/>
    <property type="match status" value="1"/>
</dbReference>
<dbReference type="InterPro" id="IPR005467">
    <property type="entry name" value="His_kinase_dom"/>
</dbReference>
<keyword evidence="7" id="KW-0418">Kinase</keyword>
<dbReference type="PANTHER" id="PTHR43065:SF42">
    <property type="entry name" value="TWO-COMPONENT SENSOR PPRA"/>
    <property type="match status" value="1"/>
</dbReference>
<dbReference type="Pfam" id="PF02518">
    <property type="entry name" value="HATPase_c"/>
    <property type="match status" value="1"/>
</dbReference>
<dbReference type="PRINTS" id="PR00344">
    <property type="entry name" value="BCTRLSENSOR"/>
</dbReference>
<gene>
    <name evidence="7" type="ORF">EDD55_1088</name>
</gene>
<evidence type="ECO:0000256" key="1">
    <source>
        <dbReference type="ARBA" id="ARBA00000085"/>
    </source>
</evidence>
<dbReference type="GO" id="GO:0000155">
    <property type="term" value="F:phosphorelay sensor kinase activity"/>
    <property type="evidence" value="ECO:0007669"/>
    <property type="project" value="InterPro"/>
</dbReference>
<evidence type="ECO:0000256" key="5">
    <source>
        <dbReference type="SAM" id="Phobius"/>
    </source>
</evidence>
<dbReference type="Pfam" id="PF12974">
    <property type="entry name" value="Phosphonate-bd"/>
    <property type="match status" value="1"/>
</dbReference>
<feature type="coiled-coil region" evidence="4">
    <location>
        <begin position="388"/>
        <end position="422"/>
    </location>
</feature>
<dbReference type="OrthoDB" id="226486at2"/>
<dbReference type="InterPro" id="IPR003594">
    <property type="entry name" value="HATPase_dom"/>
</dbReference>